<proteinExistence type="predicted"/>
<sequence length="93" mass="10284">MHLTLCFSNVTVAPFAERGTRMVWGPRWAGRETGSCLRATKMCAVVLGSGMGLRVVYSNCQCDFQTLYLFSSCVGTYIFYQEKLISAHSLGDS</sequence>
<reference evidence="1" key="1">
    <citation type="submission" date="2025-08" db="UniProtKB">
        <authorList>
            <consortium name="Ensembl"/>
        </authorList>
    </citation>
    <scope>IDENTIFICATION</scope>
</reference>
<dbReference type="AlphaFoldDB" id="A0A8D0KU82"/>
<organism evidence="1 2">
    <name type="scientific">Strix occidentalis caurina</name>
    <name type="common">northern spotted owl</name>
    <dbReference type="NCBI Taxonomy" id="311401"/>
    <lineage>
        <taxon>Eukaryota</taxon>
        <taxon>Metazoa</taxon>
        <taxon>Chordata</taxon>
        <taxon>Craniata</taxon>
        <taxon>Vertebrata</taxon>
        <taxon>Euteleostomi</taxon>
        <taxon>Archelosauria</taxon>
        <taxon>Archosauria</taxon>
        <taxon>Dinosauria</taxon>
        <taxon>Saurischia</taxon>
        <taxon>Theropoda</taxon>
        <taxon>Coelurosauria</taxon>
        <taxon>Aves</taxon>
        <taxon>Neognathae</taxon>
        <taxon>Neoaves</taxon>
        <taxon>Telluraves</taxon>
        <taxon>Strigiformes</taxon>
        <taxon>Strigidae</taxon>
        <taxon>Strix</taxon>
    </lineage>
</organism>
<reference evidence="1" key="2">
    <citation type="submission" date="2025-09" db="UniProtKB">
        <authorList>
            <consortium name="Ensembl"/>
        </authorList>
    </citation>
    <scope>IDENTIFICATION</scope>
</reference>
<accession>A0A8D0KU82</accession>
<keyword evidence="2" id="KW-1185">Reference proteome</keyword>
<evidence type="ECO:0000313" key="2">
    <source>
        <dbReference type="Proteomes" id="UP000694551"/>
    </source>
</evidence>
<dbReference type="Ensembl" id="ENSSOCT00000009313.1">
    <property type="protein sequence ID" value="ENSSOCP00000009074.1"/>
    <property type="gene ID" value="ENSSOCG00000006953.1"/>
</dbReference>
<name>A0A8D0KU82_STROC</name>
<evidence type="ECO:0000313" key="1">
    <source>
        <dbReference type="Ensembl" id="ENSSOCP00000009074.1"/>
    </source>
</evidence>
<dbReference type="Proteomes" id="UP000694551">
    <property type="component" value="Unplaced"/>
</dbReference>
<protein>
    <submittedName>
        <fullName evidence="1">Uncharacterized protein</fullName>
    </submittedName>
</protein>